<feature type="transmembrane region" description="Helical" evidence="6">
    <location>
        <begin position="274"/>
        <end position="294"/>
    </location>
</feature>
<feature type="transmembrane region" description="Helical" evidence="6">
    <location>
        <begin position="130"/>
        <end position="148"/>
    </location>
</feature>
<dbReference type="InterPro" id="IPR000620">
    <property type="entry name" value="EamA_dom"/>
</dbReference>
<keyword evidence="5 6" id="KW-0472">Membrane</keyword>
<feature type="transmembrane region" description="Helical" evidence="6">
    <location>
        <begin position="406"/>
        <end position="425"/>
    </location>
</feature>
<name>A0A314YG20_PRUYE</name>
<feature type="transmembrane region" description="Helical" evidence="6">
    <location>
        <begin position="209"/>
        <end position="232"/>
    </location>
</feature>
<evidence type="ECO:0000256" key="3">
    <source>
        <dbReference type="ARBA" id="ARBA00022692"/>
    </source>
</evidence>
<keyword evidence="9" id="KW-1185">Reference proteome</keyword>
<feature type="transmembrane region" description="Helical" evidence="6">
    <location>
        <begin position="7"/>
        <end position="23"/>
    </location>
</feature>
<dbReference type="GO" id="GO:0016020">
    <property type="term" value="C:membrane"/>
    <property type="evidence" value="ECO:0007669"/>
    <property type="project" value="UniProtKB-SubCell"/>
</dbReference>
<keyword evidence="4 6" id="KW-1133">Transmembrane helix</keyword>
<evidence type="ECO:0000313" key="8">
    <source>
        <dbReference type="EMBL" id="PQQ03949.1"/>
    </source>
</evidence>
<feature type="domain" description="EamA" evidence="7">
    <location>
        <begin position="10"/>
        <end position="146"/>
    </location>
</feature>
<dbReference type="AlphaFoldDB" id="A0A314YG20"/>
<dbReference type="PANTHER" id="PTHR31218">
    <property type="entry name" value="WAT1-RELATED PROTEIN"/>
    <property type="match status" value="1"/>
</dbReference>
<accession>A0A314YG20</accession>
<dbReference type="InterPro" id="IPR037185">
    <property type="entry name" value="EmrE-like"/>
</dbReference>
<comment type="subcellular location">
    <subcellularLocation>
        <location evidence="1">Membrane</location>
        <topology evidence="1">Multi-pass membrane protein</topology>
    </subcellularLocation>
</comment>
<feature type="transmembrane region" description="Helical" evidence="6">
    <location>
        <begin position="353"/>
        <end position="377"/>
    </location>
</feature>
<evidence type="ECO:0000313" key="9">
    <source>
        <dbReference type="Proteomes" id="UP000250321"/>
    </source>
</evidence>
<feature type="transmembrane region" description="Helical" evidence="6">
    <location>
        <begin position="178"/>
        <end position="197"/>
    </location>
</feature>
<feature type="transmembrane region" description="Helical" evidence="6">
    <location>
        <begin position="100"/>
        <end position="118"/>
    </location>
</feature>
<feature type="transmembrane region" description="Helical" evidence="6">
    <location>
        <begin position="244"/>
        <end position="262"/>
    </location>
</feature>
<dbReference type="Pfam" id="PF00892">
    <property type="entry name" value="EamA"/>
    <property type="match status" value="2"/>
</dbReference>
<organism evidence="8 9">
    <name type="scientific">Prunus yedoensis var. nudiflora</name>
    <dbReference type="NCBI Taxonomy" id="2094558"/>
    <lineage>
        <taxon>Eukaryota</taxon>
        <taxon>Viridiplantae</taxon>
        <taxon>Streptophyta</taxon>
        <taxon>Embryophyta</taxon>
        <taxon>Tracheophyta</taxon>
        <taxon>Spermatophyta</taxon>
        <taxon>Magnoliopsida</taxon>
        <taxon>eudicotyledons</taxon>
        <taxon>Gunneridae</taxon>
        <taxon>Pentapetalae</taxon>
        <taxon>rosids</taxon>
        <taxon>fabids</taxon>
        <taxon>Rosales</taxon>
        <taxon>Rosaceae</taxon>
        <taxon>Amygdaloideae</taxon>
        <taxon>Amygdaleae</taxon>
        <taxon>Prunus</taxon>
    </lineage>
</organism>
<evidence type="ECO:0000256" key="6">
    <source>
        <dbReference type="SAM" id="Phobius"/>
    </source>
</evidence>
<evidence type="ECO:0000256" key="4">
    <source>
        <dbReference type="ARBA" id="ARBA00022989"/>
    </source>
</evidence>
<dbReference type="GO" id="GO:0022857">
    <property type="term" value="F:transmembrane transporter activity"/>
    <property type="evidence" value="ECO:0007669"/>
    <property type="project" value="InterPro"/>
</dbReference>
<feature type="transmembrane region" description="Helical" evidence="6">
    <location>
        <begin position="35"/>
        <end position="56"/>
    </location>
</feature>
<gene>
    <name evidence="8" type="ORF">Pyn_19314</name>
</gene>
<dbReference type="InterPro" id="IPR030184">
    <property type="entry name" value="WAT1-related"/>
</dbReference>
<evidence type="ECO:0000256" key="1">
    <source>
        <dbReference type="ARBA" id="ARBA00004141"/>
    </source>
</evidence>
<sequence length="433" mass="48267">MWISMPFLGMVMVIFAQVTSLILNKEAMASGLSEYVLAVYSFALAALILLPFSFFFKRSERPPLSFSIIWRLFLLSLIGSSGLLMGLAGLNYASATLNTAMLNLIPAFTFILALLFRMEKLNWRSSSSQAKTIGTVVSITGAFVVTFYKGPAVVHARLSSAGTGLFSNLSLLSEKSHWVLGGLLLAADSFATSLWFIAQASILKKYPAVLITVFFYCFFVCIQCALVSLILVQDPSAWRLKPNIGLLAVLYYGIVGISFRTNMCTWCLQRTGPVYVSMFKPLAVVFADVIDVIFLGQALYLGSLIGAAVIISGLYIVIWGKAREEKLHENSGEGQNCLESSTERTWVIRDDPAVLMVTTIRSIFVIIPSVAISQIAVKGLNAWKLKLDIEFIAIGYNVREDLFQHYWLNFFLIFNQNFMFCLIDYERQLLKYC</sequence>
<feature type="transmembrane region" description="Helical" evidence="6">
    <location>
        <begin position="300"/>
        <end position="318"/>
    </location>
</feature>
<comment type="similarity">
    <text evidence="2">Belongs to the drug/metabolite transporter (DMT) superfamily. Plant drug/metabolite exporter (P-DME) (TC 2.A.7.4) family.</text>
</comment>
<dbReference type="EMBL" id="PJQY01001294">
    <property type="protein sequence ID" value="PQQ03949.1"/>
    <property type="molecule type" value="Genomic_DNA"/>
</dbReference>
<evidence type="ECO:0000256" key="5">
    <source>
        <dbReference type="ARBA" id="ARBA00023136"/>
    </source>
</evidence>
<protein>
    <submittedName>
        <fullName evidence="8">WAT1-related protein</fullName>
    </submittedName>
</protein>
<dbReference type="Proteomes" id="UP000250321">
    <property type="component" value="Unassembled WGS sequence"/>
</dbReference>
<proteinExistence type="inferred from homology"/>
<evidence type="ECO:0000259" key="7">
    <source>
        <dbReference type="Pfam" id="PF00892"/>
    </source>
</evidence>
<comment type="caution">
    <text evidence="8">The sequence shown here is derived from an EMBL/GenBank/DDBJ whole genome shotgun (WGS) entry which is preliminary data.</text>
</comment>
<feature type="transmembrane region" description="Helical" evidence="6">
    <location>
        <begin position="68"/>
        <end position="88"/>
    </location>
</feature>
<evidence type="ECO:0000256" key="2">
    <source>
        <dbReference type="ARBA" id="ARBA00007635"/>
    </source>
</evidence>
<keyword evidence="3 6" id="KW-0812">Transmembrane</keyword>
<dbReference type="SUPFAM" id="SSF103481">
    <property type="entry name" value="Multidrug resistance efflux transporter EmrE"/>
    <property type="match status" value="2"/>
</dbReference>
<feature type="domain" description="EamA" evidence="7">
    <location>
        <begin position="181"/>
        <end position="318"/>
    </location>
</feature>
<reference evidence="8 9" key="1">
    <citation type="submission" date="2018-02" db="EMBL/GenBank/DDBJ databases">
        <title>Draft genome of wild Prunus yedoensis var. nudiflora.</title>
        <authorList>
            <person name="Baek S."/>
            <person name="Kim J.-H."/>
            <person name="Choi K."/>
            <person name="Kim G.-B."/>
            <person name="Cho A."/>
            <person name="Jang H."/>
            <person name="Shin C.-H."/>
            <person name="Yu H.-J."/>
            <person name="Mun J.-H."/>
        </authorList>
    </citation>
    <scope>NUCLEOTIDE SEQUENCE [LARGE SCALE GENOMIC DNA]</scope>
    <source>
        <strain evidence="9">cv. Jeju island</strain>
        <tissue evidence="8">Leaf</tissue>
    </source>
</reference>